<proteinExistence type="predicted"/>
<name>A0A4P9Z4A7_9FUNG</name>
<protein>
    <submittedName>
        <fullName evidence="2">Uncharacterized protein</fullName>
    </submittedName>
</protein>
<gene>
    <name evidence="2" type="ORF">SYNPS1DRAFT_21444</name>
</gene>
<feature type="compositionally biased region" description="Polar residues" evidence="1">
    <location>
        <begin position="30"/>
        <end position="41"/>
    </location>
</feature>
<accession>A0A4P9Z4A7</accession>
<organism evidence="2 3">
    <name type="scientific">Syncephalis pseudoplumigaleata</name>
    <dbReference type="NCBI Taxonomy" id="1712513"/>
    <lineage>
        <taxon>Eukaryota</taxon>
        <taxon>Fungi</taxon>
        <taxon>Fungi incertae sedis</taxon>
        <taxon>Zoopagomycota</taxon>
        <taxon>Zoopagomycotina</taxon>
        <taxon>Zoopagomycetes</taxon>
        <taxon>Zoopagales</taxon>
        <taxon>Piptocephalidaceae</taxon>
        <taxon>Syncephalis</taxon>
    </lineage>
</organism>
<evidence type="ECO:0000256" key="1">
    <source>
        <dbReference type="SAM" id="MobiDB-lite"/>
    </source>
</evidence>
<keyword evidence="3" id="KW-1185">Reference proteome</keyword>
<feature type="compositionally biased region" description="Low complexity" evidence="1">
    <location>
        <begin position="78"/>
        <end position="88"/>
    </location>
</feature>
<dbReference type="Proteomes" id="UP000278143">
    <property type="component" value="Unassembled WGS sequence"/>
</dbReference>
<feature type="region of interest" description="Disordered" evidence="1">
    <location>
        <begin position="78"/>
        <end position="123"/>
    </location>
</feature>
<feature type="compositionally biased region" description="Polar residues" evidence="1">
    <location>
        <begin position="111"/>
        <end position="122"/>
    </location>
</feature>
<dbReference type="AlphaFoldDB" id="A0A4P9Z4A7"/>
<dbReference type="EMBL" id="KZ989311">
    <property type="protein sequence ID" value="RKP26892.1"/>
    <property type="molecule type" value="Genomic_DNA"/>
</dbReference>
<sequence length="145" mass="14334">MFLARVGARGAATLPVHGAHTVAQPVGASNSAAATGHSSMPGSIGDGCTKRKSAPDLSSCVAKSTLASASDLALSSTATATASSASSSPRVSPLKQLVGGGRNPELADGTSAGNSGSRSPWRTSMVDVMTGGARRSWATLSQMSF</sequence>
<evidence type="ECO:0000313" key="3">
    <source>
        <dbReference type="Proteomes" id="UP000278143"/>
    </source>
</evidence>
<evidence type="ECO:0000313" key="2">
    <source>
        <dbReference type="EMBL" id="RKP26892.1"/>
    </source>
</evidence>
<reference evidence="3" key="1">
    <citation type="journal article" date="2018" name="Nat. Microbiol.">
        <title>Leveraging single-cell genomics to expand the fungal tree of life.</title>
        <authorList>
            <person name="Ahrendt S.R."/>
            <person name="Quandt C.A."/>
            <person name="Ciobanu D."/>
            <person name="Clum A."/>
            <person name="Salamov A."/>
            <person name="Andreopoulos B."/>
            <person name="Cheng J.F."/>
            <person name="Woyke T."/>
            <person name="Pelin A."/>
            <person name="Henrissat B."/>
            <person name="Reynolds N.K."/>
            <person name="Benny G.L."/>
            <person name="Smith M.E."/>
            <person name="James T.Y."/>
            <person name="Grigoriev I.V."/>
        </authorList>
    </citation>
    <scope>NUCLEOTIDE SEQUENCE [LARGE SCALE GENOMIC DNA]</scope>
    <source>
        <strain evidence="3">Benny S71-1</strain>
    </source>
</reference>
<feature type="region of interest" description="Disordered" evidence="1">
    <location>
        <begin position="30"/>
        <end position="55"/>
    </location>
</feature>